<accession>A0AAD7X6B9</accession>
<evidence type="ECO:0000259" key="5">
    <source>
        <dbReference type="Pfam" id="PF00135"/>
    </source>
</evidence>
<reference evidence="6" key="1">
    <citation type="submission" date="2022-11" db="EMBL/GenBank/DDBJ databases">
        <title>Genome Sequence of Cubamyces cubensis.</title>
        <authorList>
            <person name="Buettner E."/>
        </authorList>
    </citation>
    <scope>NUCLEOTIDE SEQUENCE</scope>
    <source>
        <strain evidence="6">MPL-01</strain>
    </source>
</reference>
<protein>
    <recommendedName>
        <fullName evidence="5">Carboxylesterase type B domain-containing protein</fullName>
    </recommendedName>
</protein>
<dbReference type="InterPro" id="IPR029058">
    <property type="entry name" value="AB_hydrolase_fold"/>
</dbReference>
<dbReference type="InterPro" id="IPR050309">
    <property type="entry name" value="Type-B_Carboxylest/Lipase"/>
</dbReference>
<evidence type="ECO:0000256" key="1">
    <source>
        <dbReference type="ARBA" id="ARBA00005964"/>
    </source>
</evidence>
<evidence type="ECO:0000313" key="6">
    <source>
        <dbReference type="EMBL" id="KAJ8454443.1"/>
    </source>
</evidence>
<comment type="similarity">
    <text evidence="1">Belongs to the type-B carboxylesterase/lipase family.</text>
</comment>
<feature type="compositionally biased region" description="Basic and acidic residues" evidence="3">
    <location>
        <begin position="613"/>
        <end position="626"/>
    </location>
</feature>
<proteinExistence type="inferred from homology"/>
<dbReference type="Gene3D" id="3.40.50.1820">
    <property type="entry name" value="alpha/beta hydrolase"/>
    <property type="match status" value="1"/>
</dbReference>
<dbReference type="Proteomes" id="UP001215151">
    <property type="component" value="Unassembled WGS sequence"/>
</dbReference>
<name>A0AAD7X6B9_9APHY</name>
<dbReference type="PROSITE" id="PS00122">
    <property type="entry name" value="CARBOXYLESTERASE_B_1"/>
    <property type="match status" value="1"/>
</dbReference>
<evidence type="ECO:0000256" key="3">
    <source>
        <dbReference type="SAM" id="MobiDB-lite"/>
    </source>
</evidence>
<dbReference type="EMBL" id="JAPEVG010000967">
    <property type="protein sequence ID" value="KAJ8454443.1"/>
    <property type="molecule type" value="Genomic_DNA"/>
</dbReference>
<evidence type="ECO:0000313" key="7">
    <source>
        <dbReference type="Proteomes" id="UP001215151"/>
    </source>
</evidence>
<keyword evidence="4" id="KW-0732">Signal</keyword>
<keyword evidence="7" id="KW-1185">Reference proteome</keyword>
<comment type="caution">
    <text evidence="6">The sequence shown here is derived from an EMBL/GenBank/DDBJ whole genome shotgun (WGS) entry which is preliminary data.</text>
</comment>
<dbReference type="AlphaFoldDB" id="A0AAD7X6B9"/>
<sequence>MLLTLLLSTAVLLVSATGKLATVKLDQATVIGTSDGVVTQFLGIPFAEPPVGKLRLQLPQPISSYKGVINATAFGNQCIQQTIITPAFPSNVPEEASTFVSAMAIPPDVPQNEDCLNINVIVPAGAKPGDKLPVAAWIFGGGFQIGSNAVRPGQNVVNRSVEIGHPVIFVSMNYRLSAFGFLGGREISNAGLGNLGLQDQREALRWVQKHIGAFGGDPTKVTIWGESAGAQSVAVHMLAFDGKSDGLFRAGWMESGAASPIGNVSKIQPTFDFIASETGCASALDILECLREVPAEAIQAAMDKTPTFLSFTALNTPWMPHADGLFLTDNPQRLAQEGKIANIPFVIGIVTPPVCISTPHLRDVGACEDEGTLFSLANLNITFVTDEEFAAYVANVYFPDAPKENVTRLLQLYPSNPAVGSPFETGDQFAFTPEYKRLAAFQGDFIFHAPRRFLLDLQAGKQTVRSFLSERNKVTGMGATHTTELANVFFGGDMTDFLVRFVQTLDPNGGTEIHWPAYNPKSPQLIAFVEGDTPLTVIPDNFRKEANEFLLVKEPCTATTPPVSSRATAVTGGLYYYYDSSFSSNSRQSPRPRTLVVVLHALGVPSKMDANNEEPRDLENGTDRNPPRQSASIPSFLFITFALFLLTHGHGEDASLIRYQYTNGLHSLNHQLSNYSAWLNGTSSNFSLPVEDPNTMPLVQAFLGFGPELDPNQGSYYSNITGFWHGDLHFHNLTSLNASEAASPWRHLSEQFILPTNLSAVPELLGPWNWTRSNKLAVSVGDKLIPLERDGATHKNIAIIHGRLDLSDPESSDELRLDFEGIHVLSTGTIYAMAESGGRSMDMRHLPALVPERFRNDSAYAVESELKARIDKLKEKIDSGSFDQDPLEADDSPTTKCSFRFYAQLNATTIPKQSMDELEKEIDEPTGVTTVRAPEMALEGVLLSQSCGMLYEVKHTIGVQ</sequence>
<dbReference type="SUPFAM" id="SSF53474">
    <property type="entry name" value="alpha/beta-Hydrolases"/>
    <property type="match status" value="1"/>
</dbReference>
<feature type="signal peptide" evidence="4">
    <location>
        <begin position="1"/>
        <end position="16"/>
    </location>
</feature>
<feature type="region of interest" description="Disordered" evidence="3">
    <location>
        <begin position="607"/>
        <end position="629"/>
    </location>
</feature>
<organism evidence="6 7">
    <name type="scientific">Trametes cubensis</name>
    <dbReference type="NCBI Taxonomy" id="1111947"/>
    <lineage>
        <taxon>Eukaryota</taxon>
        <taxon>Fungi</taxon>
        <taxon>Dikarya</taxon>
        <taxon>Basidiomycota</taxon>
        <taxon>Agaricomycotina</taxon>
        <taxon>Agaricomycetes</taxon>
        <taxon>Polyporales</taxon>
        <taxon>Polyporaceae</taxon>
        <taxon>Trametes</taxon>
    </lineage>
</organism>
<feature type="domain" description="Carboxylesterase type B" evidence="5">
    <location>
        <begin position="22"/>
        <end position="528"/>
    </location>
</feature>
<feature type="chain" id="PRO_5042003068" description="Carboxylesterase type B domain-containing protein" evidence="4">
    <location>
        <begin position="17"/>
        <end position="960"/>
    </location>
</feature>
<evidence type="ECO:0000256" key="2">
    <source>
        <dbReference type="ARBA" id="ARBA00022801"/>
    </source>
</evidence>
<dbReference type="PANTHER" id="PTHR11559">
    <property type="entry name" value="CARBOXYLESTERASE"/>
    <property type="match status" value="1"/>
</dbReference>
<dbReference type="GO" id="GO:0016787">
    <property type="term" value="F:hydrolase activity"/>
    <property type="evidence" value="ECO:0007669"/>
    <property type="project" value="UniProtKB-KW"/>
</dbReference>
<gene>
    <name evidence="6" type="ORF">ONZ51_g13021</name>
</gene>
<dbReference type="InterPro" id="IPR002018">
    <property type="entry name" value="CarbesteraseB"/>
</dbReference>
<keyword evidence="2" id="KW-0378">Hydrolase</keyword>
<evidence type="ECO:0000256" key="4">
    <source>
        <dbReference type="SAM" id="SignalP"/>
    </source>
</evidence>
<dbReference type="InterPro" id="IPR019826">
    <property type="entry name" value="Carboxylesterase_B_AS"/>
</dbReference>
<dbReference type="Pfam" id="PF00135">
    <property type="entry name" value="COesterase"/>
    <property type="match status" value="1"/>
</dbReference>